<gene>
    <name evidence="11" type="ORF">HQN79_10110</name>
</gene>
<evidence type="ECO:0000259" key="10">
    <source>
        <dbReference type="PROSITE" id="PS51829"/>
    </source>
</evidence>
<dbReference type="InterPro" id="IPR015500">
    <property type="entry name" value="Peptidase_S8_subtilisin-rel"/>
</dbReference>
<dbReference type="Pfam" id="PF01483">
    <property type="entry name" value="P_proprotein"/>
    <property type="match status" value="1"/>
</dbReference>
<dbReference type="SUPFAM" id="SSF49785">
    <property type="entry name" value="Galactose-binding domain-like"/>
    <property type="match status" value="1"/>
</dbReference>
<evidence type="ECO:0000256" key="8">
    <source>
        <dbReference type="PROSITE-ProRule" id="PRU01240"/>
    </source>
</evidence>
<dbReference type="SUPFAM" id="SSF52743">
    <property type="entry name" value="Subtilisin-like"/>
    <property type="match status" value="1"/>
</dbReference>
<dbReference type="GO" id="GO:0004252">
    <property type="term" value="F:serine-type endopeptidase activity"/>
    <property type="evidence" value="ECO:0007669"/>
    <property type="project" value="UniProtKB-UniRule"/>
</dbReference>
<dbReference type="Gene3D" id="2.60.120.260">
    <property type="entry name" value="Galactose-binding domain-like"/>
    <property type="match status" value="1"/>
</dbReference>
<evidence type="ECO:0000256" key="2">
    <source>
        <dbReference type="ARBA" id="ARBA00022670"/>
    </source>
</evidence>
<keyword evidence="4 8" id="KW-0378">Hydrolase</keyword>
<dbReference type="RefSeq" id="WP_173286162.1">
    <property type="nucleotide sequence ID" value="NZ_CP054020.1"/>
</dbReference>
<dbReference type="GO" id="GO:0012505">
    <property type="term" value="C:endomembrane system"/>
    <property type="evidence" value="ECO:0007669"/>
    <property type="project" value="UniProtKB-ARBA"/>
</dbReference>
<keyword evidence="6" id="KW-0106">Calcium</keyword>
<dbReference type="GO" id="GO:0016020">
    <property type="term" value="C:membrane"/>
    <property type="evidence" value="ECO:0007669"/>
    <property type="project" value="TreeGrafter"/>
</dbReference>
<evidence type="ECO:0000256" key="9">
    <source>
        <dbReference type="SAM" id="SignalP"/>
    </source>
</evidence>
<dbReference type="PROSITE" id="PS51829">
    <property type="entry name" value="P_HOMO_B"/>
    <property type="match status" value="1"/>
</dbReference>
<reference evidence="11 12" key="1">
    <citation type="submission" date="2020-05" db="EMBL/GenBank/DDBJ databases">
        <title>Thiomicrorhabdus sediminis sp.nov. and Thiomicrorhabdus xiamenensis sp.nov., novel sulfur-oxidizing bacteria isolated from coastal sediment.</title>
        <authorList>
            <person name="Liu X."/>
        </authorList>
    </citation>
    <scope>NUCLEOTIDE SEQUENCE [LARGE SCALE GENOMIC DNA]</scope>
    <source>
        <strain evidence="11 12">G2</strain>
    </source>
</reference>
<evidence type="ECO:0000313" key="11">
    <source>
        <dbReference type="EMBL" id="QKI89902.1"/>
    </source>
</evidence>
<keyword evidence="2 8" id="KW-0645">Protease</keyword>
<dbReference type="Pfam" id="PF00082">
    <property type="entry name" value="Peptidase_S8"/>
    <property type="match status" value="1"/>
</dbReference>
<dbReference type="InterPro" id="IPR002884">
    <property type="entry name" value="P_dom"/>
</dbReference>
<evidence type="ECO:0000256" key="4">
    <source>
        <dbReference type="ARBA" id="ARBA00022801"/>
    </source>
</evidence>
<dbReference type="KEGG" id="txa:HQN79_10110"/>
<dbReference type="InterPro" id="IPR022398">
    <property type="entry name" value="Peptidase_S8_His-AS"/>
</dbReference>
<dbReference type="PROSITE" id="PS00137">
    <property type="entry name" value="SUBTILASE_HIS"/>
    <property type="match status" value="1"/>
</dbReference>
<evidence type="ECO:0000256" key="1">
    <source>
        <dbReference type="ARBA" id="ARBA00005325"/>
    </source>
</evidence>
<organism evidence="11 12">
    <name type="scientific">Thiomicrorhabdus xiamenensis</name>
    <dbReference type="NCBI Taxonomy" id="2739063"/>
    <lineage>
        <taxon>Bacteria</taxon>
        <taxon>Pseudomonadati</taxon>
        <taxon>Pseudomonadota</taxon>
        <taxon>Gammaproteobacteria</taxon>
        <taxon>Thiotrichales</taxon>
        <taxon>Piscirickettsiaceae</taxon>
        <taxon>Thiomicrorhabdus</taxon>
    </lineage>
</organism>
<dbReference type="GO" id="GO:0016485">
    <property type="term" value="P:protein processing"/>
    <property type="evidence" value="ECO:0007669"/>
    <property type="project" value="TreeGrafter"/>
</dbReference>
<evidence type="ECO:0000256" key="5">
    <source>
        <dbReference type="ARBA" id="ARBA00022825"/>
    </source>
</evidence>
<dbReference type="AlphaFoldDB" id="A0A7D4T1G2"/>
<proteinExistence type="inferred from homology"/>
<dbReference type="Gene3D" id="3.40.50.200">
    <property type="entry name" value="Peptidase S8/S53 domain"/>
    <property type="match status" value="1"/>
</dbReference>
<evidence type="ECO:0000313" key="12">
    <source>
        <dbReference type="Proteomes" id="UP000504724"/>
    </source>
</evidence>
<evidence type="ECO:0000256" key="7">
    <source>
        <dbReference type="PIRSR" id="PIRSR615500-1"/>
    </source>
</evidence>
<dbReference type="InterPro" id="IPR023828">
    <property type="entry name" value="Peptidase_S8_Ser-AS"/>
</dbReference>
<feature type="signal peptide" evidence="9">
    <location>
        <begin position="1"/>
        <end position="19"/>
    </location>
</feature>
<dbReference type="CDD" id="cd04059">
    <property type="entry name" value="Peptidases_S8_Protein_convertases_Kexins_Furin-like"/>
    <property type="match status" value="1"/>
</dbReference>
<dbReference type="InterPro" id="IPR000209">
    <property type="entry name" value="Peptidase_S8/S53_dom"/>
</dbReference>
<feature type="active site" description="Charge relay system" evidence="7 8">
    <location>
        <position position="150"/>
    </location>
</feature>
<dbReference type="EMBL" id="CP054020">
    <property type="protein sequence ID" value="QKI89902.1"/>
    <property type="molecule type" value="Genomic_DNA"/>
</dbReference>
<dbReference type="PROSITE" id="PS51892">
    <property type="entry name" value="SUBTILASE"/>
    <property type="match status" value="1"/>
</dbReference>
<keyword evidence="5 8" id="KW-0720">Serine protease</keyword>
<dbReference type="InterPro" id="IPR034182">
    <property type="entry name" value="Kexin/furin"/>
</dbReference>
<name>A0A7D4T1G2_9GAMM</name>
<dbReference type="PANTHER" id="PTHR42884">
    <property type="entry name" value="PROPROTEIN CONVERTASE SUBTILISIN/KEXIN-RELATED"/>
    <property type="match status" value="1"/>
</dbReference>
<feature type="active site" description="Charge relay system" evidence="7 8">
    <location>
        <position position="395"/>
    </location>
</feature>
<sequence>MKSGFNLLLLLGCSSVLTACGGGGGSSDTPAVEYETCGEDSPITSIDDSLFGYQWYLENTGQTALTADGSGGVAGEDINIFAAGQMAQGYSGDCIKIAVVDSDLEIAHEDLQQNVVPDASYNFTYVAEDTVPSNGQGLHNPTATYSSGGHGTSVAGYLAARGGNALGITGVAPSAELRGYNMLLAQDYPNELAALGYQDTVNNGNYPELTSPQVDIFNLSYGRTITYDLPSGEELYYVVLVYAQQWGTENLREGKGALYFKAAGNEFSGHEDSEYVNPADNPLPVEKCTQAIENGVTCFNTNLERDQAYPFVIPVGAFNAEGERASYASTGSSIWIAAPGGEYGQLSPAMLTTDQSGCDAGYSQTDSTYSSSDFDNGNTQENLECNYISIFNGTSAATPIISGAAALLLEANPALTWRDIKHILATTARKIDPGYAEKTLTLGLSQVVLEDGWVDNAAGYHFSNYFGFGALDADAAISMAKNGYSLLPAMQLLPGDNGFAGPVTNTGEIPDASASGISETLSVNETGNPIVESVQLIISLSGTDGLPNYDSEHPEIEATNFDFSDYQILLESPNGTQSILMTPFHGFDKQQDIIDYPMISHAFYGENLNGDWKLIVRDLDSQAELTGEGKLVDWSLKFYVHES</sequence>
<accession>A0A7D4T1G2</accession>
<feature type="chain" id="PRO_5028908537" evidence="9">
    <location>
        <begin position="20"/>
        <end position="643"/>
    </location>
</feature>
<dbReference type="InterPro" id="IPR036852">
    <property type="entry name" value="Peptidase_S8/S53_dom_sf"/>
</dbReference>
<dbReference type="PRINTS" id="PR00723">
    <property type="entry name" value="SUBTILISIN"/>
</dbReference>
<keyword evidence="12" id="KW-1185">Reference proteome</keyword>
<keyword evidence="3 9" id="KW-0732">Signal</keyword>
<dbReference type="PROSITE" id="PS51257">
    <property type="entry name" value="PROKAR_LIPOPROTEIN"/>
    <property type="match status" value="1"/>
</dbReference>
<comment type="similarity">
    <text evidence="1">Belongs to the peptidase S8 family. Furin subfamily.</text>
</comment>
<dbReference type="GO" id="GO:0005737">
    <property type="term" value="C:cytoplasm"/>
    <property type="evidence" value="ECO:0007669"/>
    <property type="project" value="UniProtKB-ARBA"/>
</dbReference>
<dbReference type="PANTHER" id="PTHR42884:SF14">
    <property type="entry name" value="NEUROENDOCRINE CONVERTASE 1"/>
    <property type="match status" value="1"/>
</dbReference>
<evidence type="ECO:0000256" key="3">
    <source>
        <dbReference type="ARBA" id="ARBA00022729"/>
    </source>
</evidence>
<dbReference type="Proteomes" id="UP000504724">
    <property type="component" value="Chromosome"/>
</dbReference>
<dbReference type="PROSITE" id="PS00138">
    <property type="entry name" value="SUBTILASE_SER"/>
    <property type="match status" value="1"/>
</dbReference>
<feature type="domain" description="P/Homo B" evidence="10">
    <location>
        <begin position="492"/>
        <end position="643"/>
    </location>
</feature>
<evidence type="ECO:0000256" key="6">
    <source>
        <dbReference type="ARBA" id="ARBA00022837"/>
    </source>
</evidence>
<feature type="active site" description="Charge relay system" evidence="7 8">
    <location>
        <position position="101"/>
    </location>
</feature>
<dbReference type="InterPro" id="IPR008979">
    <property type="entry name" value="Galactose-bd-like_sf"/>
</dbReference>
<protein>
    <submittedName>
        <fullName evidence="11">S8 family serine peptidase</fullName>
    </submittedName>
</protein>